<reference evidence="9 12" key="1">
    <citation type="submission" date="2015-11" db="EMBL/GenBank/DDBJ databases">
        <authorList>
            <person name="Varghese N."/>
        </authorList>
    </citation>
    <scope>NUCLEOTIDE SEQUENCE [LARGE SCALE GENOMIC DNA]</scope>
    <source>
        <strain evidence="9 12">JGI-8</strain>
    </source>
</reference>
<dbReference type="SUPFAM" id="SSF103473">
    <property type="entry name" value="MFS general substrate transporter"/>
    <property type="match status" value="1"/>
</dbReference>
<feature type="transmembrane region" description="Helical" evidence="7">
    <location>
        <begin position="21"/>
        <end position="43"/>
    </location>
</feature>
<reference evidence="10 11" key="2">
    <citation type="submission" date="2015-11" db="EMBL/GenBank/DDBJ databases">
        <authorList>
            <person name="Zhang Y."/>
            <person name="Guo Z."/>
        </authorList>
    </citation>
    <scope>NUCLEOTIDE SEQUENCE [LARGE SCALE GENOMIC DNA]</scope>
    <source>
        <strain evidence="10">JGI-4</strain>
    </source>
</reference>
<accession>A0A0P1MQS8</accession>
<feature type="domain" description="Major facilitator superfamily (MFS) profile" evidence="8">
    <location>
        <begin position="1"/>
        <end position="379"/>
    </location>
</feature>
<feature type="transmembrane region" description="Helical" evidence="7">
    <location>
        <begin position="80"/>
        <end position="100"/>
    </location>
</feature>
<evidence type="ECO:0000256" key="2">
    <source>
        <dbReference type="ARBA" id="ARBA00022448"/>
    </source>
</evidence>
<evidence type="ECO:0000256" key="7">
    <source>
        <dbReference type="SAM" id="Phobius"/>
    </source>
</evidence>
<keyword evidence="6 7" id="KW-0472">Membrane</keyword>
<dbReference type="PRINTS" id="PR01035">
    <property type="entry name" value="TCRTETA"/>
</dbReference>
<dbReference type="InterPro" id="IPR011701">
    <property type="entry name" value="MFS"/>
</dbReference>
<feature type="transmembrane region" description="Helical" evidence="7">
    <location>
        <begin position="194"/>
        <end position="217"/>
    </location>
</feature>
<accession>A0A0P1LI85</accession>
<dbReference type="Pfam" id="PF07690">
    <property type="entry name" value="MFS_1"/>
    <property type="match status" value="2"/>
</dbReference>
<proteinExistence type="predicted"/>
<dbReference type="Proteomes" id="UP000182011">
    <property type="component" value="Unassembled WGS sequence"/>
</dbReference>
<dbReference type="PANTHER" id="PTHR43414">
    <property type="entry name" value="MULTIDRUG RESISTANCE PROTEIN MDTG"/>
    <property type="match status" value="1"/>
</dbReference>
<feature type="transmembrane region" description="Helical" evidence="7">
    <location>
        <begin position="297"/>
        <end position="314"/>
    </location>
</feature>
<dbReference type="InterPro" id="IPR001958">
    <property type="entry name" value="Tet-R_TetA/multi-R_MdtG-like"/>
</dbReference>
<evidence type="ECO:0000313" key="11">
    <source>
        <dbReference type="Proteomes" id="UP000182011"/>
    </source>
</evidence>
<dbReference type="InterPro" id="IPR020846">
    <property type="entry name" value="MFS_dom"/>
</dbReference>
<organism evidence="10 11">
    <name type="scientific">Candidatus Kryptonium thompsonii</name>
    <dbReference type="NCBI Taxonomy" id="1633631"/>
    <lineage>
        <taxon>Bacteria</taxon>
        <taxon>Pseudomonadati</taxon>
        <taxon>Candidatus Kryptoniota</taxon>
        <taxon>Candidatus Kryptonium</taxon>
    </lineage>
</organism>
<feature type="transmembrane region" description="Helical" evidence="7">
    <location>
        <begin position="326"/>
        <end position="352"/>
    </location>
</feature>
<dbReference type="GO" id="GO:0022857">
    <property type="term" value="F:transmembrane transporter activity"/>
    <property type="evidence" value="ECO:0007669"/>
    <property type="project" value="InterPro"/>
</dbReference>
<evidence type="ECO:0000256" key="5">
    <source>
        <dbReference type="ARBA" id="ARBA00022989"/>
    </source>
</evidence>
<accession>A0A0P1LI67</accession>
<dbReference type="GO" id="GO:0005886">
    <property type="term" value="C:plasma membrane"/>
    <property type="evidence" value="ECO:0007669"/>
    <property type="project" value="UniProtKB-SubCell"/>
</dbReference>
<dbReference type="STRING" id="1633631.GCA_001442925_01162"/>
<keyword evidence="3" id="KW-1003">Cell membrane</keyword>
<accession>A0A0P1MG37</accession>
<accession>A0A0P1M4S1</accession>
<keyword evidence="4 7" id="KW-0812">Transmembrane</keyword>
<protein>
    <submittedName>
        <fullName evidence="10">Predicted arabinose efflux permease, MFS family</fullName>
    </submittedName>
</protein>
<feature type="transmembrane region" description="Helical" evidence="7">
    <location>
        <begin position="55"/>
        <end position="73"/>
    </location>
</feature>
<evidence type="ECO:0000256" key="4">
    <source>
        <dbReference type="ARBA" id="ARBA00022692"/>
    </source>
</evidence>
<sequence length="379" mass="41375">MIVPFLPFFIRELGVRDEASVARWSGIIFSGPFIVSFFITPIWGTLGDRFGRKLIMVRAIFGLGVAQFLTGLSQNVYQLFIFRIIQGAISGFIPSALAFISAETPYEKKGYAIGTLQTATSSGQLLGPLFGGVLADLIGYRHIFYLTGVLCFVSGFLLIFGAVESKKNNLKSGNELKNLIENYHFAFKNKSISIALVLIFLSQVTVMIVQPIFALFVEYVAKNVKHISTLTGIAFSIAGAFTILSAPMWGKKNDSDFRKFGFRGYKRNLIFSFSGVGFAFILQGLSNSIFVVILSRALFGFFLGGMVPVLYSFVSRNVNEDKQGGIMGIASSFTTLSNVVGPGLGGIIAGFWGLRVGFYLSGFIAFASVPLVLKITKRD</sequence>
<dbReference type="EMBL" id="CZVI01000018">
    <property type="protein sequence ID" value="CUS89697.1"/>
    <property type="molecule type" value="Genomic_DNA"/>
</dbReference>
<evidence type="ECO:0000259" key="8">
    <source>
        <dbReference type="PROSITE" id="PS50850"/>
    </source>
</evidence>
<dbReference type="EMBL" id="FAOP01000005">
    <property type="protein sequence ID" value="CUU05119.1"/>
    <property type="molecule type" value="Genomic_DNA"/>
</dbReference>
<evidence type="ECO:0000256" key="3">
    <source>
        <dbReference type="ARBA" id="ARBA00022475"/>
    </source>
</evidence>
<dbReference type="Gene3D" id="1.20.1250.20">
    <property type="entry name" value="MFS general substrate transporter like domains"/>
    <property type="match status" value="2"/>
</dbReference>
<dbReference type="PROSITE" id="PS50850">
    <property type="entry name" value="MFS"/>
    <property type="match status" value="1"/>
</dbReference>
<feature type="transmembrane region" description="Helical" evidence="7">
    <location>
        <begin position="358"/>
        <end position="376"/>
    </location>
</feature>
<feature type="transmembrane region" description="Helical" evidence="7">
    <location>
        <begin position="143"/>
        <end position="163"/>
    </location>
</feature>
<feature type="transmembrane region" description="Helical" evidence="7">
    <location>
        <begin position="269"/>
        <end position="291"/>
    </location>
</feature>
<accession>A0A0S4N4Q3</accession>
<keyword evidence="12" id="KW-1185">Reference proteome</keyword>
<evidence type="ECO:0000256" key="1">
    <source>
        <dbReference type="ARBA" id="ARBA00004651"/>
    </source>
</evidence>
<evidence type="ECO:0000313" key="12">
    <source>
        <dbReference type="Proteomes" id="UP000182200"/>
    </source>
</evidence>
<evidence type="ECO:0000313" key="10">
    <source>
        <dbReference type="EMBL" id="CUU05119.1"/>
    </source>
</evidence>
<keyword evidence="5 7" id="KW-1133">Transmembrane helix</keyword>
<dbReference type="PANTHER" id="PTHR43414:SF6">
    <property type="entry name" value="MULTIDRUG RESISTANCE PROTEIN MDTG"/>
    <property type="match status" value="1"/>
</dbReference>
<dbReference type="Proteomes" id="UP000182200">
    <property type="component" value="Unassembled WGS sequence"/>
</dbReference>
<evidence type="ECO:0000313" key="9">
    <source>
        <dbReference type="EMBL" id="CUS89697.1"/>
    </source>
</evidence>
<gene>
    <name evidence="10" type="ORF">JGI4_01166</name>
    <name evidence="9" type="ORF">JGI8_01341</name>
</gene>
<feature type="transmembrane region" description="Helical" evidence="7">
    <location>
        <begin position="229"/>
        <end position="249"/>
    </location>
</feature>
<dbReference type="AlphaFoldDB" id="A0A0N7MQL4"/>
<name>A0A0N7MQL4_9BACT</name>
<accession>A0A0N7MQL4</accession>
<dbReference type="InterPro" id="IPR036259">
    <property type="entry name" value="MFS_trans_sf"/>
</dbReference>
<keyword evidence="2" id="KW-0813">Transport</keyword>
<evidence type="ECO:0000256" key="6">
    <source>
        <dbReference type="ARBA" id="ARBA00023136"/>
    </source>
</evidence>
<comment type="subcellular location">
    <subcellularLocation>
        <location evidence="1">Cell membrane</location>
        <topology evidence="1">Multi-pass membrane protein</topology>
    </subcellularLocation>
</comment>
<accession>A0A0P1M2J5</accession>